<feature type="compositionally biased region" description="Basic and acidic residues" evidence="1">
    <location>
        <begin position="1"/>
        <end position="34"/>
    </location>
</feature>
<accession>A0A5N5I9K9</accession>
<dbReference type="EMBL" id="SMOL01000004">
    <property type="protein sequence ID" value="KAB2635937.1"/>
    <property type="molecule type" value="Genomic_DNA"/>
</dbReference>
<evidence type="ECO:0000256" key="1">
    <source>
        <dbReference type="SAM" id="MobiDB-lite"/>
    </source>
</evidence>
<reference evidence="3" key="2">
    <citation type="submission" date="2019-10" db="EMBL/GenBank/DDBJ databases">
        <title>A de novo genome assembly of a pear dwarfing rootstock.</title>
        <authorList>
            <person name="Wang F."/>
            <person name="Wang J."/>
            <person name="Li S."/>
            <person name="Zhang Y."/>
            <person name="Fang M."/>
            <person name="Ma L."/>
            <person name="Zhao Y."/>
            <person name="Jiang S."/>
        </authorList>
    </citation>
    <scope>NUCLEOTIDE SEQUENCE [LARGE SCALE GENOMIC DNA]</scope>
</reference>
<dbReference type="Proteomes" id="UP000327157">
    <property type="component" value="Chromosome 5"/>
</dbReference>
<sequence>MLEKTTSRDRSSGPEKDTAESARKKEEKFLKKTEEEEAAAAEPHRKRRRKVLGEDPDKRDPKRI</sequence>
<reference evidence="2 3" key="3">
    <citation type="submission" date="2019-11" db="EMBL/GenBank/DDBJ databases">
        <title>A de novo genome assembly of a pear dwarfing rootstock.</title>
        <authorList>
            <person name="Wang F."/>
            <person name="Wang J."/>
            <person name="Li S."/>
            <person name="Zhang Y."/>
            <person name="Fang M."/>
            <person name="Ma L."/>
            <person name="Zhao Y."/>
            <person name="Jiang S."/>
        </authorList>
    </citation>
    <scope>NUCLEOTIDE SEQUENCE [LARGE SCALE GENOMIC DNA]</scope>
    <source>
        <strain evidence="2">S2</strain>
        <tissue evidence="2">Leaf</tissue>
    </source>
</reference>
<reference evidence="2 3" key="1">
    <citation type="submission" date="2019-09" db="EMBL/GenBank/DDBJ databases">
        <authorList>
            <person name="Ou C."/>
        </authorList>
    </citation>
    <scope>NUCLEOTIDE SEQUENCE [LARGE SCALE GENOMIC DNA]</scope>
    <source>
        <strain evidence="2">S2</strain>
        <tissue evidence="2">Leaf</tissue>
    </source>
</reference>
<feature type="compositionally biased region" description="Basic and acidic residues" evidence="1">
    <location>
        <begin position="51"/>
        <end position="64"/>
    </location>
</feature>
<keyword evidence="3" id="KW-1185">Reference proteome</keyword>
<feature type="region of interest" description="Disordered" evidence="1">
    <location>
        <begin position="1"/>
        <end position="64"/>
    </location>
</feature>
<comment type="caution">
    <text evidence="2">The sequence shown here is derived from an EMBL/GenBank/DDBJ whole genome shotgun (WGS) entry which is preliminary data.</text>
</comment>
<gene>
    <name evidence="2" type="ORF">D8674_026471</name>
</gene>
<proteinExistence type="predicted"/>
<protein>
    <submittedName>
        <fullName evidence="2">Acetolactate synthase small subunit 2</fullName>
    </submittedName>
</protein>
<organism evidence="2 3">
    <name type="scientific">Pyrus ussuriensis x Pyrus communis</name>
    <dbReference type="NCBI Taxonomy" id="2448454"/>
    <lineage>
        <taxon>Eukaryota</taxon>
        <taxon>Viridiplantae</taxon>
        <taxon>Streptophyta</taxon>
        <taxon>Embryophyta</taxon>
        <taxon>Tracheophyta</taxon>
        <taxon>Spermatophyta</taxon>
        <taxon>Magnoliopsida</taxon>
        <taxon>eudicotyledons</taxon>
        <taxon>Gunneridae</taxon>
        <taxon>Pentapetalae</taxon>
        <taxon>rosids</taxon>
        <taxon>fabids</taxon>
        <taxon>Rosales</taxon>
        <taxon>Rosaceae</taxon>
        <taxon>Amygdaloideae</taxon>
        <taxon>Maleae</taxon>
        <taxon>Pyrus</taxon>
    </lineage>
</organism>
<name>A0A5N5I9K9_9ROSA</name>
<evidence type="ECO:0000313" key="3">
    <source>
        <dbReference type="Proteomes" id="UP000327157"/>
    </source>
</evidence>
<evidence type="ECO:0000313" key="2">
    <source>
        <dbReference type="EMBL" id="KAB2635937.1"/>
    </source>
</evidence>
<dbReference type="AlphaFoldDB" id="A0A5N5I9K9"/>